<dbReference type="InterPro" id="IPR029069">
    <property type="entry name" value="HotDog_dom_sf"/>
</dbReference>
<dbReference type="NCBIfam" id="TIGR02799">
    <property type="entry name" value="thio_ybgC"/>
    <property type="match status" value="1"/>
</dbReference>
<dbReference type="PANTHER" id="PTHR31793">
    <property type="entry name" value="4-HYDROXYBENZOYL-COA THIOESTERASE FAMILY MEMBER"/>
    <property type="match status" value="1"/>
</dbReference>
<dbReference type="Proteomes" id="UP001626537">
    <property type="component" value="Chromosome"/>
</dbReference>
<dbReference type="InterPro" id="IPR006684">
    <property type="entry name" value="YbgC/YbaW"/>
</dbReference>
<dbReference type="InterPro" id="IPR006683">
    <property type="entry name" value="Thioestr_dom"/>
</dbReference>
<evidence type="ECO:0000256" key="1">
    <source>
        <dbReference type="ARBA" id="ARBA00005953"/>
    </source>
</evidence>
<evidence type="ECO:0000313" key="4">
    <source>
        <dbReference type="EMBL" id="WOJ91965.1"/>
    </source>
</evidence>
<dbReference type="InterPro" id="IPR050563">
    <property type="entry name" value="4-hydroxybenzoyl-CoA_TE"/>
</dbReference>
<keyword evidence="5" id="KW-1185">Reference proteome</keyword>
<organism evidence="4 5">
    <name type="scientific">Congregibacter variabilis</name>
    <dbReference type="NCBI Taxonomy" id="3081200"/>
    <lineage>
        <taxon>Bacteria</taxon>
        <taxon>Pseudomonadati</taxon>
        <taxon>Pseudomonadota</taxon>
        <taxon>Gammaproteobacteria</taxon>
        <taxon>Cellvibrionales</taxon>
        <taxon>Halieaceae</taxon>
        <taxon>Congregibacter</taxon>
    </lineage>
</organism>
<reference evidence="4 5" key="1">
    <citation type="submission" date="2023-10" db="EMBL/GenBank/DDBJ databases">
        <title>Two novel species belonging to the OM43/NOR5 clade.</title>
        <authorList>
            <person name="Park M."/>
        </authorList>
    </citation>
    <scope>NUCLEOTIDE SEQUENCE [LARGE SCALE GENOMIC DNA]</scope>
    <source>
        <strain evidence="4 5">IMCC43200</strain>
    </source>
</reference>
<name>A0ABZ0I068_9GAMM</name>
<keyword evidence="2" id="KW-0378">Hydrolase</keyword>
<dbReference type="SUPFAM" id="SSF54637">
    <property type="entry name" value="Thioesterase/thiol ester dehydrase-isomerase"/>
    <property type="match status" value="1"/>
</dbReference>
<evidence type="ECO:0000256" key="2">
    <source>
        <dbReference type="ARBA" id="ARBA00022801"/>
    </source>
</evidence>
<feature type="domain" description="Thioesterase" evidence="3">
    <location>
        <begin position="21"/>
        <end position="102"/>
    </location>
</feature>
<proteinExistence type="inferred from homology"/>
<dbReference type="Pfam" id="PF03061">
    <property type="entry name" value="4HBT"/>
    <property type="match status" value="1"/>
</dbReference>
<evidence type="ECO:0000259" key="3">
    <source>
        <dbReference type="Pfam" id="PF03061"/>
    </source>
</evidence>
<sequence>MSELREFSLPLRVYIEDTDAGGIVYYVNYLKYIERARTEFMRSLGMDRAAIFNGDLMFVVSDLSVNYHRPALLDDQLQATAALTAVGGASLKLKQCVRRGADLLVDASVSLACVNPQSLAPRRIPKAMLDTLRAAHNPPRE</sequence>
<dbReference type="Gene3D" id="3.10.129.10">
    <property type="entry name" value="Hotdog Thioesterase"/>
    <property type="match status" value="1"/>
</dbReference>
<dbReference type="NCBIfam" id="TIGR00051">
    <property type="entry name" value="YbgC/FadM family acyl-CoA thioesterase"/>
    <property type="match status" value="1"/>
</dbReference>
<accession>A0ABZ0I068</accession>
<dbReference type="PANTHER" id="PTHR31793:SF37">
    <property type="entry name" value="ACYL-COA THIOESTER HYDROLASE YBGC"/>
    <property type="match status" value="1"/>
</dbReference>
<protein>
    <submittedName>
        <fullName evidence="4">Tol-pal system-associated acyl-CoA thioesterase</fullName>
    </submittedName>
</protein>
<comment type="similarity">
    <text evidence="1">Belongs to the 4-hydroxybenzoyl-CoA thioesterase family.</text>
</comment>
<evidence type="ECO:0000313" key="5">
    <source>
        <dbReference type="Proteomes" id="UP001626537"/>
    </source>
</evidence>
<dbReference type="EMBL" id="CP136864">
    <property type="protein sequence ID" value="WOJ91965.1"/>
    <property type="molecule type" value="Genomic_DNA"/>
</dbReference>
<dbReference type="PIRSF" id="PIRSF003230">
    <property type="entry name" value="YbgC"/>
    <property type="match status" value="1"/>
</dbReference>
<dbReference type="InterPro" id="IPR014166">
    <property type="entry name" value="Tol-Pal_acyl-CoA_thioesterase"/>
</dbReference>
<dbReference type="CDD" id="cd00586">
    <property type="entry name" value="4HBT"/>
    <property type="match status" value="1"/>
</dbReference>
<gene>
    <name evidence="4" type="primary">ybgC</name>
    <name evidence="4" type="ORF">R0135_09205</name>
</gene>
<dbReference type="RefSeq" id="WP_407346532.1">
    <property type="nucleotide sequence ID" value="NZ_CP136864.1"/>
</dbReference>